<gene>
    <name evidence="1" type="ORF">YHS_10730</name>
</gene>
<dbReference type="EMBL" id="CP024176">
    <property type="protein sequence ID" value="ATW70552.1"/>
    <property type="molecule type" value="Genomic_DNA"/>
</dbReference>
<organism evidence="1">
    <name type="scientific">Faucicola osloensis</name>
    <name type="common">Moraxella osloensis</name>
    <dbReference type="NCBI Taxonomy" id="34062"/>
    <lineage>
        <taxon>Bacteria</taxon>
        <taxon>Pseudomonadati</taxon>
        <taxon>Pseudomonadota</taxon>
        <taxon>Gammaproteobacteria</taxon>
        <taxon>Moraxellales</taxon>
        <taxon>Moraxellaceae</taxon>
        <taxon>Faucicola</taxon>
    </lineage>
</organism>
<accession>A0AAD0AX14</accession>
<reference evidence="1" key="1">
    <citation type="submission" date="2017-11" db="EMBL/GenBank/DDBJ databases">
        <title>Complete Genome Sequence from Moraxella oslensis YHS isolated from human skin.</title>
        <authorList>
            <person name="Lee K."/>
            <person name="Lim J.Y."/>
            <person name="Hwang I."/>
        </authorList>
    </citation>
    <scope>NUCLEOTIDE SEQUENCE</scope>
    <source>
        <strain evidence="1">YHS</strain>
    </source>
</reference>
<name>A0AAD0AX14_FAUOS</name>
<evidence type="ECO:0000313" key="1">
    <source>
        <dbReference type="EMBL" id="ATW70552.1"/>
    </source>
</evidence>
<proteinExistence type="predicted"/>
<dbReference type="AlphaFoldDB" id="A0AAD0AX14"/>
<sequence>MTTKQNLIPMLYNGEQLFRLSPDSLLEHDLMELTINNQQIYVSFYTSSSARSYGEKPLRCCVVIDGKPYYVGFNNCEALQSMFYNNLNTIIDFRGLV</sequence>
<protein>
    <submittedName>
        <fullName evidence="1">Uncharacterized protein</fullName>
    </submittedName>
</protein>